<name>A0A975BSB5_9BACT</name>
<evidence type="ECO:0000313" key="2">
    <source>
        <dbReference type="EMBL" id="QTA90498.1"/>
    </source>
</evidence>
<proteinExistence type="predicted"/>
<organism evidence="2 3">
    <name type="scientific">Desulfonema magnum</name>
    <dbReference type="NCBI Taxonomy" id="45655"/>
    <lineage>
        <taxon>Bacteria</taxon>
        <taxon>Pseudomonadati</taxon>
        <taxon>Thermodesulfobacteriota</taxon>
        <taxon>Desulfobacteria</taxon>
        <taxon>Desulfobacterales</taxon>
        <taxon>Desulfococcaceae</taxon>
        <taxon>Desulfonema</taxon>
    </lineage>
</organism>
<dbReference type="Proteomes" id="UP000663722">
    <property type="component" value="Chromosome"/>
</dbReference>
<feature type="region of interest" description="Disordered" evidence="1">
    <location>
        <begin position="24"/>
        <end position="51"/>
    </location>
</feature>
<keyword evidence="3" id="KW-1185">Reference proteome</keyword>
<dbReference type="EMBL" id="CP061800">
    <property type="protein sequence ID" value="QTA90498.1"/>
    <property type="molecule type" value="Genomic_DNA"/>
</dbReference>
<evidence type="ECO:0000256" key="1">
    <source>
        <dbReference type="SAM" id="MobiDB-lite"/>
    </source>
</evidence>
<reference evidence="2" key="1">
    <citation type="journal article" date="2021" name="Microb. Physiol.">
        <title>Proteogenomic Insights into the Physiology of Marine, Sulfate-Reducing, Filamentous Desulfonema limicola and Desulfonema magnum.</title>
        <authorList>
            <person name="Schnaars V."/>
            <person name="Wohlbrand L."/>
            <person name="Scheve S."/>
            <person name="Hinrichs C."/>
            <person name="Reinhardt R."/>
            <person name="Rabus R."/>
        </authorList>
    </citation>
    <scope>NUCLEOTIDE SEQUENCE</scope>
    <source>
        <strain evidence="2">4be13</strain>
    </source>
</reference>
<gene>
    <name evidence="2" type="ORF">dnm_065590</name>
</gene>
<accession>A0A975BSB5</accession>
<protein>
    <submittedName>
        <fullName evidence="2">Uncharacterized protein</fullName>
    </submittedName>
</protein>
<dbReference type="KEGG" id="dmm:dnm_065590"/>
<dbReference type="AlphaFoldDB" id="A0A975BSB5"/>
<evidence type="ECO:0000313" key="3">
    <source>
        <dbReference type="Proteomes" id="UP000663722"/>
    </source>
</evidence>
<sequence>MYRLPPPSDRLTATTFPFDRLRERRCGEPVGERETSSGKKAAKSDIFRQPA</sequence>